<feature type="compositionally biased region" description="Low complexity" evidence="1">
    <location>
        <begin position="237"/>
        <end position="253"/>
    </location>
</feature>
<evidence type="ECO:0000313" key="3">
    <source>
        <dbReference type="Proteomes" id="UP001499884"/>
    </source>
</evidence>
<feature type="region of interest" description="Disordered" evidence="1">
    <location>
        <begin position="172"/>
        <end position="300"/>
    </location>
</feature>
<name>A0ABP7GBH9_9ACTN</name>
<feature type="region of interest" description="Disordered" evidence="1">
    <location>
        <begin position="324"/>
        <end position="373"/>
    </location>
</feature>
<dbReference type="Proteomes" id="UP001499884">
    <property type="component" value="Unassembled WGS sequence"/>
</dbReference>
<evidence type="ECO:0008006" key="4">
    <source>
        <dbReference type="Google" id="ProtNLM"/>
    </source>
</evidence>
<organism evidence="2 3">
    <name type="scientific">Streptomyces tremellae</name>
    <dbReference type="NCBI Taxonomy" id="1124239"/>
    <lineage>
        <taxon>Bacteria</taxon>
        <taxon>Bacillati</taxon>
        <taxon>Actinomycetota</taxon>
        <taxon>Actinomycetes</taxon>
        <taxon>Kitasatosporales</taxon>
        <taxon>Streptomycetaceae</taxon>
        <taxon>Streptomyces</taxon>
    </lineage>
</organism>
<accession>A0ABP7GBH9</accession>
<dbReference type="RefSeq" id="WP_345655178.1">
    <property type="nucleotide sequence ID" value="NZ_BAABEP010000084.1"/>
</dbReference>
<evidence type="ECO:0000256" key="1">
    <source>
        <dbReference type="SAM" id="MobiDB-lite"/>
    </source>
</evidence>
<protein>
    <recommendedName>
        <fullName evidence="4">PPE family domain-containing protein</fullName>
    </recommendedName>
</protein>
<feature type="compositionally biased region" description="Low complexity" evidence="1">
    <location>
        <begin position="466"/>
        <end position="478"/>
    </location>
</feature>
<keyword evidence="3" id="KW-1185">Reference proteome</keyword>
<sequence>MTAPGGETDFESMSHAEMVALLRSADARTAAGVSEKLASVAETVSKIGEHLKAHVRALEWEGEGGDAFREWGDQTANATLKLASYAGGAGRWMGHVSQTIVEAHANMPALSVTVGARSDLRDAARALADSGSPGWEKSAMLASSRIESARADAAVQMRRLASSYVQAGTEINKLKPPTFPPPANGLGNDWIDPHSEITRPGSSGTAPRFANSEGGREPATGGSHGGQFGAHQLIRGSSAFSHPSAPSATHSPAIGASHAPDSHMDIDSAVPTVSPTRTESPLGPPPHGLDLGGASPGVVPPAFGGAPGAAYGIGSRGSDFAKRPGVGSAGAGIPRVPNAGEAMAAGRGSTLPRENGIIGGRPVQSPSGRPPAGLPRGLVVGGEEGTNGAGGQRPMMGRGMPGMHMGGQGGFAAGRNGLVGGRRLASETGGAVGRPAQSGRLGESAFTRGGSGLVREGSARDQGTAGERPGQAGRAGAPPHGGSGSRRRKGDRSTERPDYLIEEEETWQQGDRRVVPPVID</sequence>
<evidence type="ECO:0000313" key="2">
    <source>
        <dbReference type="EMBL" id="GAA3759898.1"/>
    </source>
</evidence>
<reference evidence="3" key="1">
    <citation type="journal article" date="2019" name="Int. J. Syst. Evol. Microbiol.">
        <title>The Global Catalogue of Microorganisms (GCM) 10K type strain sequencing project: providing services to taxonomists for standard genome sequencing and annotation.</title>
        <authorList>
            <consortium name="The Broad Institute Genomics Platform"/>
            <consortium name="The Broad Institute Genome Sequencing Center for Infectious Disease"/>
            <person name="Wu L."/>
            <person name="Ma J."/>
        </authorList>
    </citation>
    <scope>NUCLEOTIDE SEQUENCE [LARGE SCALE GENOMIC DNA]</scope>
    <source>
        <strain evidence="3">JCM 30846</strain>
    </source>
</reference>
<comment type="caution">
    <text evidence="2">The sequence shown here is derived from an EMBL/GenBank/DDBJ whole genome shotgun (WGS) entry which is preliminary data.</text>
</comment>
<proteinExistence type="predicted"/>
<gene>
    <name evidence="2" type="ORF">GCM10023082_62820</name>
</gene>
<feature type="region of interest" description="Disordered" evidence="1">
    <location>
        <begin position="422"/>
        <end position="520"/>
    </location>
</feature>
<dbReference type="EMBL" id="BAABEP010000084">
    <property type="protein sequence ID" value="GAA3759898.1"/>
    <property type="molecule type" value="Genomic_DNA"/>
</dbReference>